<name>A0A7M7N415_STRPU</name>
<keyword evidence="1" id="KW-0245">EGF-like domain</keyword>
<dbReference type="Gene3D" id="2.10.25.10">
    <property type="entry name" value="Laminin"/>
    <property type="match status" value="1"/>
</dbReference>
<feature type="region of interest" description="Disordered" evidence="2">
    <location>
        <begin position="137"/>
        <end position="180"/>
    </location>
</feature>
<dbReference type="InterPro" id="IPR022041">
    <property type="entry name" value="Methyltransf_FA"/>
</dbReference>
<dbReference type="PROSITE" id="PS01186">
    <property type="entry name" value="EGF_2"/>
    <property type="match status" value="1"/>
</dbReference>
<comment type="caution">
    <text evidence="1">Lacks conserved residue(s) required for the propagation of feature annotation.</text>
</comment>
<evidence type="ECO:0000313" key="5">
    <source>
        <dbReference type="Proteomes" id="UP000007110"/>
    </source>
</evidence>
<dbReference type="SUPFAM" id="SSF57196">
    <property type="entry name" value="EGF/Laminin"/>
    <property type="match status" value="1"/>
</dbReference>
<proteinExistence type="predicted"/>
<dbReference type="PROSITE" id="PS00022">
    <property type="entry name" value="EGF_1"/>
    <property type="match status" value="1"/>
</dbReference>
<reference evidence="4" key="2">
    <citation type="submission" date="2021-01" db="UniProtKB">
        <authorList>
            <consortium name="EnsemblMetazoa"/>
        </authorList>
    </citation>
    <scope>IDENTIFICATION</scope>
</reference>
<dbReference type="AlphaFoldDB" id="A0A7M7N415"/>
<keyword evidence="1" id="KW-1015">Disulfide bond</keyword>
<feature type="compositionally biased region" description="Low complexity" evidence="2">
    <location>
        <begin position="137"/>
        <end position="175"/>
    </location>
</feature>
<sequence>MFNECKKKLHSNGSMVQTIPKLVPYTSKEAACPRRKSKLGIPPGHRVCRFPDCGENPCQNGWCEENMENFKCHCSTGYRGKRCNEQSTTEQDTTTMSTIESTTSHPTTTPIGVSDENSSKIVADKDTTTTINATTTTTTTTKSTSTLTDEASSETPQLTTTATSASTTKSPTTPSQDQCPVFHTPDVGDTRVYTFPGFWIAENVTSFDFLVSADNDAHIGLFASNVTHEKYEIAIGGWSNTGGHIVRAASSGTSMWQVLSPSKVISVRLSGIQVYNHYQLSFANGHIKLSLYGTQLALMSATDPNPLAVTYVGIWTGYGSQGYWKFPTFCQESQRQDPA</sequence>
<evidence type="ECO:0000313" key="4">
    <source>
        <dbReference type="EnsemblMetazoa" id="XP_030830926"/>
    </source>
</evidence>
<keyword evidence="5" id="KW-1185">Reference proteome</keyword>
<dbReference type="PROSITE" id="PS50026">
    <property type="entry name" value="EGF_3"/>
    <property type="match status" value="1"/>
</dbReference>
<dbReference type="PANTHER" id="PTHR36695:SF12">
    <property type="entry name" value="AGAP008648-PA"/>
    <property type="match status" value="1"/>
</dbReference>
<dbReference type="EnsemblMetazoa" id="XM_030975066">
    <property type="protein sequence ID" value="XP_030830926"/>
    <property type="gene ID" value="LOC105446690"/>
</dbReference>
<evidence type="ECO:0000256" key="1">
    <source>
        <dbReference type="PROSITE-ProRule" id="PRU00076"/>
    </source>
</evidence>
<organism evidence="4 5">
    <name type="scientific">Strongylocentrotus purpuratus</name>
    <name type="common">Purple sea urchin</name>
    <dbReference type="NCBI Taxonomy" id="7668"/>
    <lineage>
        <taxon>Eukaryota</taxon>
        <taxon>Metazoa</taxon>
        <taxon>Echinodermata</taxon>
        <taxon>Eleutherozoa</taxon>
        <taxon>Echinozoa</taxon>
        <taxon>Echinoidea</taxon>
        <taxon>Euechinoidea</taxon>
        <taxon>Echinacea</taxon>
        <taxon>Camarodonta</taxon>
        <taxon>Echinidea</taxon>
        <taxon>Strongylocentrotidae</taxon>
        <taxon>Strongylocentrotus</taxon>
    </lineage>
</organism>
<dbReference type="InterPro" id="IPR000742">
    <property type="entry name" value="EGF"/>
</dbReference>
<feature type="disulfide bond" evidence="1">
    <location>
        <begin position="53"/>
        <end position="63"/>
    </location>
</feature>
<dbReference type="Pfam" id="PF12248">
    <property type="entry name" value="Methyltransf_FA"/>
    <property type="match status" value="1"/>
</dbReference>
<reference evidence="5" key="1">
    <citation type="submission" date="2015-02" db="EMBL/GenBank/DDBJ databases">
        <title>Genome sequencing for Strongylocentrotus purpuratus.</title>
        <authorList>
            <person name="Murali S."/>
            <person name="Liu Y."/>
            <person name="Vee V."/>
            <person name="English A."/>
            <person name="Wang M."/>
            <person name="Skinner E."/>
            <person name="Han Y."/>
            <person name="Muzny D.M."/>
            <person name="Worley K.C."/>
            <person name="Gibbs R.A."/>
        </authorList>
    </citation>
    <scope>NUCLEOTIDE SEQUENCE</scope>
</reference>
<feature type="compositionally biased region" description="Low complexity" evidence="2">
    <location>
        <begin position="86"/>
        <end position="111"/>
    </location>
</feature>
<protein>
    <recommendedName>
        <fullName evidence="3">EGF-like domain-containing protein</fullName>
    </recommendedName>
</protein>
<dbReference type="KEGG" id="spu:105446690"/>
<evidence type="ECO:0000259" key="3">
    <source>
        <dbReference type="PROSITE" id="PS50026"/>
    </source>
</evidence>
<feature type="disulfide bond" evidence="1">
    <location>
        <begin position="74"/>
        <end position="83"/>
    </location>
</feature>
<accession>A0A7M7N415</accession>
<dbReference type="Proteomes" id="UP000007110">
    <property type="component" value="Unassembled WGS sequence"/>
</dbReference>
<dbReference type="InParanoid" id="A0A7M7N415"/>
<dbReference type="OMA" id="NGWCEEN"/>
<dbReference type="OrthoDB" id="406096at2759"/>
<feature type="region of interest" description="Disordered" evidence="2">
    <location>
        <begin position="86"/>
        <end position="115"/>
    </location>
</feature>
<evidence type="ECO:0000256" key="2">
    <source>
        <dbReference type="SAM" id="MobiDB-lite"/>
    </source>
</evidence>
<dbReference type="GeneID" id="105446690"/>
<dbReference type="RefSeq" id="XP_030830926.1">
    <property type="nucleotide sequence ID" value="XM_030975066.1"/>
</dbReference>
<feature type="domain" description="EGF-like" evidence="3">
    <location>
        <begin position="49"/>
        <end position="84"/>
    </location>
</feature>
<dbReference type="PANTHER" id="PTHR36695">
    <property type="entry name" value="AGAP008648-PA"/>
    <property type="match status" value="1"/>
</dbReference>